<evidence type="ECO:0000259" key="1">
    <source>
        <dbReference type="Pfam" id="PF20661"/>
    </source>
</evidence>
<accession>A0A853IJP7</accession>
<keyword evidence="3" id="KW-1185">Reference proteome</keyword>
<reference evidence="2 3" key="1">
    <citation type="submission" date="2020-07" db="EMBL/GenBank/DDBJ databases">
        <title>Endozoicomonas sp. nov., isolated from sediment.</title>
        <authorList>
            <person name="Gu T."/>
        </authorList>
    </citation>
    <scope>NUCLEOTIDE SEQUENCE [LARGE SCALE GENOMIC DNA]</scope>
    <source>
        <strain evidence="2 3">SM1973</strain>
    </source>
</reference>
<dbReference type="EMBL" id="JACCKB010000109">
    <property type="protein sequence ID" value="NYZ69617.1"/>
    <property type="molecule type" value="Genomic_DNA"/>
</dbReference>
<comment type="caution">
    <text evidence="2">The sequence shown here is derived from an EMBL/GenBank/DDBJ whole genome shotgun (WGS) entry which is preliminary data.</text>
</comment>
<dbReference type="InterPro" id="IPR049191">
    <property type="entry name" value="SutA_RBD"/>
</dbReference>
<sequence length="81" mass="8829">MPNIKPSRRVNNNASKTIEQQISAFLKSGGQIIQVPYGQSGRPSIAELKKQGKEGVTLTKSITDWNQTPACSSINNTKSQQ</sequence>
<evidence type="ECO:0000313" key="3">
    <source>
        <dbReference type="Proteomes" id="UP000569732"/>
    </source>
</evidence>
<evidence type="ECO:0000313" key="2">
    <source>
        <dbReference type="EMBL" id="NYZ69617.1"/>
    </source>
</evidence>
<name>A0A853IJP7_9GAMM</name>
<dbReference type="Pfam" id="PF20661">
    <property type="entry name" value="SutA-RBD"/>
    <property type="match status" value="1"/>
</dbReference>
<gene>
    <name evidence="2" type="ORF">H0A36_26740</name>
</gene>
<dbReference type="Proteomes" id="UP000569732">
    <property type="component" value="Unassembled WGS sequence"/>
</dbReference>
<protein>
    <recommendedName>
        <fullName evidence="1">Transcriptional regulator SutA RNAP-binding domain-containing protein</fullName>
    </recommendedName>
</protein>
<proteinExistence type="predicted"/>
<organism evidence="2 3">
    <name type="scientific">Spartinivicinus marinus</name>
    <dbReference type="NCBI Taxonomy" id="2994442"/>
    <lineage>
        <taxon>Bacteria</taxon>
        <taxon>Pseudomonadati</taxon>
        <taxon>Pseudomonadota</taxon>
        <taxon>Gammaproteobacteria</taxon>
        <taxon>Oceanospirillales</taxon>
        <taxon>Zooshikellaceae</taxon>
        <taxon>Spartinivicinus</taxon>
    </lineage>
</organism>
<dbReference type="RefSeq" id="WP_180571598.1">
    <property type="nucleotide sequence ID" value="NZ_JACCKB010000109.1"/>
</dbReference>
<feature type="domain" description="Transcriptional regulator SutA RNAP-binding" evidence="1">
    <location>
        <begin position="15"/>
        <end position="43"/>
    </location>
</feature>
<dbReference type="AlphaFoldDB" id="A0A853IJP7"/>